<dbReference type="Gene3D" id="3.55.40.10">
    <property type="entry name" value="minor pseudopilin epsh domain"/>
    <property type="match status" value="1"/>
</dbReference>
<dbReference type="AlphaFoldDB" id="A0A2H0LRQ3"/>
<reference evidence="2 3" key="1">
    <citation type="submission" date="2017-09" db="EMBL/GenBank/DDBJ databases">
        <title>Depth-based differentiation of microbial function through sediment-hosted aquifers and enrichment of novel symbionts in the deep terrestrial subsurface.</title>
        <authorList>
            <person name="Probst A.J."/>
            <person name="Ladd B."/>
            <person name="Jarett J.K."/>
            <person name="Geller-Mcgrath D.E."/>
            <person name="Sieber C.M."/>
            <person name="Emerson J.B."/>
            <person name="Anantharaman K."/>
            <person name="Thomas B.C."/>
            <person name="Malmstrom R."/>
            <person name="Stieglmeier M."/>
            <person name="Klingl A."/>
            <person name="Woyke T."/>
            <person name="Ryan C.M."/>
            <person name="Banfield J.F."/>
        </authorList>
    </citation>
    <scope>NUCLEOTIDE SEQUENCE [LARGE SCALE GENOMIC DNA]</scope>
    <source>
        <strain evidence="2">CG11_big_fil_rev_8_21_14_0_20_45_26</strain>
    </source>
</reference>
<comment type="caution">
    <text evidence="2">The sequence shown here is derived from an EMBL/GenBank/DDBJ whole genome shotgun (WGS) entry which is preliminary data.</text>
</comment>
<gene>
    <name evidence="2" type="ORF">COV74_05605</name>
</gene>
<dbReference type="InterPro" id="IPR045584">
    <property type="entry name" value="Pilin-like"/>
</dbReference>
<keyword evidence="1" id="KW-0812">Transmembrane</keyword>
<evidence type="ECO:0000313" key="3">
    <source>
        <dbReference type="Proteomes" id="UP000230859"/>
    </source>
</evidence>
<dbReference type="Proteomes" id="UP000230859">
    <property type="component" value="Unassembled WGS sequence"/>
</dbReference>
<protein>
    <recommendedName>
        <fullName evidence="4">Type II secretion system protein GspH</fullName>
    </recommendedName>
</protein>
<evidence type="ECO:0000256" key="1">
    <source>
        <dbReference type="SAM" id="Phobius"/>
    </source>
</evidence>
<accession>A0A2H0LRQ3</accession>
<dbReference type="SUPFAM" id="SSF54523">
    <property type="entry name" value="Pili subunits"/>
    <property type="match status" value="1"/>
</dbReference>
<keyword evidence="1" id="KW-1133">Transmembrane helix</keyword>
<keyword evidence="1" id="KW-0472">Membrane</keyword>
<evidence type="ECO:0000313" key="2">
    <source>
        <dbReference type="EMBL" id="PIQ86155.1"/>
    </source>
</evidence>
<proteinExistence type="predicted"/>
<organism evidence="2 3">
    <name type="scientific">Candidatus Abzuiibacterium crystallinum</name>
    <dbReference type="NCBI Taxonomy" id="1974748"/>
    <lineage>
        <taxon>Bacteria</taxon>
        <taxon>Pseudomonadati</taxon>
        <taxon>Candidatus Omnitrophota</taxon>
        <taxon>Candidatus Abzuiibacterium</taxon>
    </lineage>
</organism>
<sequence length="167" mass="19313">MAILPQYRRTQLTKKRSLTGFTLVEQLIVLMLIVAVVGFGSVRFTATFQEHSLDHQIKNLKTVLRLIQLKAIQDQAIYRLSVSEDQKSLLVEKLKAGEEDFKPFRWELLNTAKLPHDFSFEFERGEYYLFYPDGSTSKNRAALIHGDDEHTSVWIANRIGSIEVRNE</sequence>
<evidence type="ECO:0008006" key="4">
    <source>
        <dbReference type="Google" id="ProtNLM"/>
    </source>
</evidence>
<dbReference type="EMBL" id="PCVY01000049">
    <property type="protein sequence ID" value="PIQ86155.1"/>
    <property type="molecule type" value="Genomic_DNA"/>
</dbReference>
<feature type="transmembrane region" description="Helical" evidence="1">
    <location>
        <begin position="21"/>
        <end position="42"/>
    </location>
</feature>
<name>A0A2H0LRQ3_9BACT</name>